<reference evidence="6 7" key="1">
    <citation type="journal article" date="2015" name="Nature">
        <title>rRNA introns, odd ribosomes, and small enigmatic genomes across a large radiation of phyla.</title>
        <authorList>
            <person name="Brown C.T."/>
            <person name="Hug L.A."/>
            <person name="Thomas B.C."/>
            <person name="Sharon I."/>
            <person name="Castelle C.J."/>
            <person name="Singh A."/>
            <person name="Wilkins M.J."/>
            <person name="Williams K.H."/>
            <person name="Banfield J.F."/>
        </authorList>
    </citation>
    <scope>NUCLEOTIDE SEQUENCE [LARGE SCALE GENOMIC DNA]</scope>
</reference>
<keyword evidence="4" id="KW-0699">rRNA-binding</keyword>
<dbReference type="InterPro" id="IPR036870">
    <property type="entry name" value="Ribosomal_bS18_sf"/>
</dbReference>
<dbReference type="STRING" id="1618434.UR52_C0008G0040"/>
<evidence type="ECO:0000256" key="3">
    <source>
        <dbReference type="ARBA" id="ARBA00023274"/>
    </source>
</evidence>
<dbReference type="PRINTS" id="PR00974">
    <property type="entry name" value="RIBOSOMALS18"/>
</dbReference>
<dbReference type="AlphaFoldDB" id="A0A0G0D7S0"/>
<evidence type="ECO:0000256" key="1">
    <source>
        <dbReference type="ARBA" id="ARBA00005589"/>
    </source>
</evidence>
<accession>A0A0G0D7S0</accession>
<dbReference type="GO" id="GO:0006412">
    <property type="term" value="P:translation"/>
    <property type="evidence" value="ECO:0007669"/>
    <property type="project" value="UniProtKB-UniRule"/>
</dbReference>
<dbReference type="PANTHER" id="PTHR13479:SF40">
    <property type="entry name" value="SMALL RIBOSOMAL SUBUNIT PROTEIN BS18M"/>
    <property type="match status" value="1"/>
</dbReference>
<evidence type="ECO:0000256" key="4">
    <source>
        <dbReference type="HAMAP-Rule" id="MF_00270"/>
    </source>
</evidence>
<keyword evidence="4" id="KW-0694">RNA-binding</keyword>
<evidence type="ECO:0000256" key="2">
    <source>
        <dbReference type="ARBA" id="ARBA00022980"/>
    </source>
</evidence>
<gene>
    <name evidence="4" type="primary">rpsR</name>
    <name evidence="6" type="ORF">UR52_C0008G0040</name>
</gene>
<dbReference type="GO" id="GO:0022627">
    <property type="term" value="C:cytosolic small ribosomal subunit"/>
    <property type="evidence" value="ECO:0007669"/>
    <property type="project" value="TreeGrafter"/>
</dbReference>
<dbReference type="EMBL" id="LBPN01000008">
    <property type="protein sequence ID" value="KKP59330.1"/>
    <property type="molecule type" value="Genomic_DNA"/>
</dbReference>
<dbReference type="SUPFAM" id="SSF46911">
    <property type="entry name" value="Ribosomal protein S18"/>
    <property type="match status" value="1"/>
</dbReference>
<dbReference type="Proteomes" id="UP000034176">
    <property type="component" value="Unassembled WGS sequence"/>
</dbReference>
<sequence>MALRKIRHKIVPKNCPFCKEKTEPYYREVEILRKYVSERGKILSHLRTGICSKHQRRVAKQLKHARFLSFIPFINR</sequence>
<comment type="similarity">
    <text evidence="1 4 5">Belongs to the bacterial ribosomal protein bS18 family.</text>
</comment>
<organism evidence="6 7">
    <name type="scientific">Candidatus Gottesmanbacteria bacterium GW2011_GWA1_34_13</name>
    <dbReference type="NCBI Taxonomy" id="1618434"/>
    <lineage>
        <taxon>Bacteria</taxon>
        <taxon>Candidatus Gottesmaniibacteriota</taxon>
    </lineage>
</organism>
<keyword evidence="3 4" id="KW-0687">Ribonucleoprotein</keyword>
<name>A0A0G0D7S0_9BACT</name>
<evidence type="ECO:0000313" key="6">
    <source>
        <dbReference type="EMBL" id="KKP59330.1"/>
    </source>
</evidence>
<evidence type="ECO:0000256" key="5">
    <source>
        <dbReference type="RuleBase" id="RU003910"/>
    </source>
</evidence>
<proteinExistence type="inferred from homology"/>
<dbReference type="NCBIfam" id="TIGR00165">
    <property type="entry name" value="S18"/>
    <property type="match status" value="1"/>
</dbReference>
<dbReference type="GO" id="GO:0070181">
    <property type="term" value="F:small ribosomal subunit rRNA binding"/>
    <property type="evidence" value="ECO:0007669"/>
    <property type="project" value="TreeGrafter"/>
</dbReference>
<protein>
    <recommendedName>
        <fullName evidence="4">Small ribosomal subunit protein bS18</fullName>
    </recommendedName>
</protein>
<evidence type="ECO:0000313" key="7">
    <source>
        <dbReference type="Proteomes" id="UP000034176"/>
    </source>
</evidence>
<dbReference type="InterPro" id="IPR001648">
    <property type="entry name" value="Ribosomal_bS18"/>
</dbReference>
<comment type="subunit">
    <text evidence="4">Part of the 30S ribosomal subunit. Forms a tight heterodimer with protein bS6.</text>
</comment>
<dbReference type="Gene3D" id="4.10.640.10">
    <property type="entry name" value="Ribosomal protein S18"/>
    <property type="match status" value="1"/>
</dbReference>
<comment type="function">
    <text evidence="4">Binds as a heterodimer with protein bS6 to the central domain of the 16S rRNA, where it helps stabilize the platform of the 30S subunit.</text>
</comment>
<dbReference type="PANTHER" id="PTHR13479">
    <property type="entry name" value="30S RIBOSOMAL PROTEIN S18"/>
    <property type="match status" value="1"/>
</dbReference>
<dbReference type="Pfam" id="PF01084">
    <property type="entry name" value="Ribosomal_S18"/>
    <property type="match status" value="1"/>
</dbReference>
<comment type="caution">
    <text evidence="6">The sequence shown here is derived from an EMBL/GenBank/DDBJ whole genome shotgun (WGS) entry which is preliminary data.</text>
</comment>
<keyword evidence="2 4" id="KW-0689">Ribosomal protein</keyword>
<dbReference type="GO" id="GO:0003735">
    <property type="term" value="F:structural constituent of ribosome"/>
    <property type="evidence" value="ECO:0007669"/>
    <property type="project" value="InterPro"/>
</dbReference>
<dbReference type="HAMAP" id="MF_00270">
    <property type="entry name" value="Ribosomal_bS18"/>
    <property type="match status" value="1"/>
</dbReference>